<dbReference type="PRINTS" id="PR00059">
    <property type="entry name" value="RIBOSOMALL6"/>
</dbReference>
<dbReference type="InterPro" id="IPR020040">
    <property type="entry name" value="Ribosomal_uL6_a/b-dom"/>
</dbReference>
<reference evidence="11" key="1">
    <citation type="journal article" date="2015" name="ISME J.">
        <title>Aquifer environment selects for microbial species cohorts in sediment and groundwater.</title>
        <authorList>
            <person name="Hug L.A."/>
            <person name="Thomas B.C."/>
            <person name="Brown C.T."/>
            <person name="Frischkorn K.R."/>
            <person name="Williams K.H."/>
            <person name="Tringe S.G."/>
            <person name="Banfield J.F."/>
        </authorList>
    </citation>
    <scope>NUCLEOTIDE SEQUENCE</scope>
</reference>
<dbReference type="NCBIfam" id="TIGR03654">
    <property type="entry name" value="L6_bact"/>
    <property type="match status" value="1"/>
</dbReference>
<sequence>MSRIGRLPVVLPKDVDVTVSGRTVEVKGPKGTLSRQVHPDMRVAVADRQLTVSRPTDQRQHRALHGLTRALIANMVKGVVDGFRINLEIQGVGYRATKQGRQVTFQVGYSHPVEITPPPGVEIEVPQPNRIGIVGTDKEQVGQLAARVRAIRPPDPYKGKGIRYADERPRLKAGKAGKAVGKA</sequence>
<dbReference type="PROSITE" id="PS00525">
    <property type="entry name" value="RIBOSOMAL_L6_1"/>
    <property type="match status" value="1"/>
</dbReference>
<dbReference type="EMBL" id="KT007048">
    <property type="protein sequence ID" value="AKQ04764.1"/>
    <property type="molecule type" value="Genomic_DNA"/>
</dbReference>
<name>A0A0H4TV28_9BACT</name>
<feature type="compositionally biased region" description="Low complexity" evidence="9">
    <location>
        <begin position="174"/>
        <end position="183"/>
    </location>
</feature>
<evidence type="ECO:0000256" key="7">
    <source>
        <dbReference type="RuleBase" id="RU003869"/>
    </source>
</evidence>
<dbReference type="InterPro" id="IPR036789">
    <property type="entry name" value="Ribosomal_uL6-like_a/b-dom_sf"/>
</dbReference>
<dbReference type="HAMAP" id="MF_01365_B">
    <property type="entry name" value="Ribosomal_uL6_B"/>
    <property type="match status" value="1"/>
</dbReference>
<dbReference type="GO" id="GO:0022625">
    <property type="term" value="C:cytosolic large ribosomal subunit"/>
    <property type="evidence" value="ECO:0007669"/>
    <property type="project" value="UniProtKB-UniRule"/>
</dbReference>
<evidence type="ECO:0000256" key="8">
    <source>
        <dbReference type="RuleBase" id="RU003870"/>
    </source>
</evidence>
<dbReference type="PIRSF" id="PIRSF002162">
    <property type="entry name" value="Ribosomal_L6"/>
    <property type="match status" value="1"/>
</dbReference>
<evidence type="ECO:0000256" key="2">
    <source>
        <dbReference type="ARBA" id="ARBA00022730"/>
    </source>
</evidence>
<dbReference type="PANTHER" id="PTHR11655">
    <property type="entry name" value="60S/50S RIBOSOMAL PROTEIN L6/L9"/>
    <property type="match status" value="1"/>
</dbReference>
<feature type="domain" description="Large ribosomal subunit protein uL6 alpha-beta" evidence="10">
    <location>
        <begin position="12"/>
        <end position="82"/>
    </location>
</feature>
<dbReference type="Pfam" id="PF00347">
    <property type="entry name" value="Ribosomal_L6"/>
    <property type="match status" value="2"/>
</dbReference>
<comment type="similarity">
    <text evidence="1 6 7">Belongs to the universal ribosomal protein uL6 family.</text>
</comment>
<keyword evidence="3 6" id="KW-0694">RNA-binding</keyword>
<protein>
    <recommendedName>
        <fullName evidence="6">Large ribosomal subunit protein uL6</fullName>
    </recommendedName>
</protein>
<keyword evidence="4 6" id="KW-0689">Ribosomal protein</keyword>
<organism evidence="11">
    <name type="scientific">uncultured bacterium Rifle_16ft_4_minimus_7469</name>
    <dbReference type="NCBI Taxonomy" id="1665162"/>
    <lineage>
        <taxon>Bacteria</taxon>
        <taxon>environmental samples</taxon>
    </lineage>
</organism>
<comment type="subunit">
    <text evidence="6">Part of the 50S ribosomal subunit.</text>
</comment>
<evidence type="ECO:0000256" key="5">
    <source>
        <dbReference type="ARBA" id="ARBA00023274"/>
    </source>
</evidence>
<evidence type="ECO:0000256" key="4">
    <source>
        <dbReference type="ARBA" id="ARBA00022980"/>
    </source>
</evidence>
<evidence type="ECO:0000256" key="6">
    <source>
        <dbReference type="HAMAP-Rule" id="MF_01365"/>
    </source>
</evidence>
<dbReference type="InterPro" id="IPR002358">
    <property type="entry name" value="Ribosomal_uL6_CS"/>
</dbReference>
<dbReference type="FunFam" id="3.90.930.12:FF:000001">
    <property type="entry name" value="50S ribosomal protein L6"/>
    <property type="match status" value="1"/>
</dbReference>
<evidence type="ECO:0000256" key="1">
    <source>
        <dbReference type="ARBA" id="ARBA00009356"/>
    </source>
</evidence>
<evidence type="ECO:0000259" key="10">
    <source>
        <dbReference type="Pfam" id="PF00347"/>
    </source>
</evidence>
<dbReference type="SUPFAM" id="SSF56053">
    <property type="entry name" value="Ribosomal protein L6"/>
    <property type="match status" value="2"/>
</dbReference>
<feature type="region of interest" description="Disordered" evidence="9">
    <location>
        <begin position="156"/>
        <end position="183"/>
    </location>
</feature>
<dbReference type="GO" id="GO:0003735">
    <property type="term" value="F:structural constituent of ribosome"/>
    <property type="evidence" value="ECO:0007669"/>
    <property type="project" value="UniProtKB-UniRule"/>
</dbReference>
<dbReference type="AlphaFoldDB" id="A0A0H4TV28"/>
<keyword evidence="5 6" id="KW-0687">Ribonucleoprotein</keyword>
<dbReference type="Gene3D" id="3.90.930.12">
    <property type="entry name" value="Ribosomal protein L6, alpha-beta domain"/>
    <property type="match status" value="2"/>
</dbReference>
<keyword evidence="2 6" id="KW-0699">rRNA-binding</keyword>
<dbReference type="GO" id="GO:0002181">
    <property type="term" value="P:cytoplasmic translation"/>
    <property type="evidence" value="ECO:0007669"/>
    <property type="project" value="TreeGrafter"/>
</dbReference>
<dbReference type="PANTHER" id="PTHR11655:SF14">
    <property type="entry name" value="LARGE RIBOSOMAL SUBUNIT PROTEIN UL6M"/>
    <property type="match status" value="1"/>
</dbReference>
<evidence type="ECO:0000256" key="3">
    <source>
        <dbReference type="ARBA" id="ARBA00022884"/>
    </source>
</evidence>
<proteinExistence type="inferred from homology"/>
<dbReference type="GO" id="GO:0019843">
    <property type="term" value="F:rRNA binding"/>
    <property type="evidence" value="ECO:0007669"/>
    <property type="project" value="UniProtKB-UniRule"/>
</dbReference>
<accession>A0A0H4TV28</accession>
<comment type="function">
    <text evidence="6 8">This protein binds to the 23S rRNA, and is important in its secondary structure. It is located near the subunit interface in the base of the L7/L12 stalk, and near the tRNA binding site of the peptidyltransferase center.</text>
</comment>
<dbReference type="InterPro" id="IPR000702">
    <property type="entry name" value="Ribosomal_uL6-like"/>
</dbReference>
<gene>
    <name evidence="6" type="primary">rplF</name>
</gene>
<evidence type="ECO:0000256" key="9">
    <source>
        <dbReference type="SAM" id="MobiDB-lite"/>
    </source>
</evidence>
<feature type="compositionally biased region" description="Basic and acidic residues" evidence="9">
    <location>
        <begin position="156"/>
        <end position="170"/>
    </location>
</feature>
<dbReference type="FunFam" id="3.90.930.12:FF:000002">
    <property type="entry name" value="50S ribosomal protein L6"/>
    <property type="match status" value="1"/>
</dbReference>
<feature type="domain" description="Large ribosomal subunit protein uL6 alpha-beta" evidence="10">
    <location>
        <begin position="91"/>
        <end position="164"/>
    </location>
</feature>
<evidence type="ECO:0000313" key="11">
    <source>
        <dbReference type="EMBL" id="AKQ04764.1"/>
    </source>
</evidence>
<dbReference type="InterPro" id="IPR019906">
    <property type="entry name" value="Ribosomal_uL6_bac-type"/>
</dbReference>